<evidence type="ECO:0000313" key="2">
    <source>
        <dbReference type="EMBL" id="MFC5272028.1"/>
    </source>
</evidence>
<dbReference type="RefSeq" id="WP_378018388.1">
    <property type="nucleotide sequence ID" value="NZ_JBHSKT010000011.1"/>
</dbReference>
<sequence length="139" mass="15462">MAHLTPYLAFNGNCRDAMEFYKTVFGGELMMQTFGEAPVNASEADKGRIMHAQLSSGNFMLMASDGMPDHPVTFGNSVTISVHPQSKEETEKQFNALSEGGQVTMPLSDTFWGAYFGMLTDKFGIPWMFNFQKEQPKNS</sequence>
<keyword evidence="3" id="KW-1185">Reference proteome</keyword>
<accession>A0ABW0EFK9</accession>
<feature type="domain" description="PhnB-like" evidence="1">
    <location>
        <begin position="4"/>
        <end position="127"/>
    </location>
</feature>
<reference evidence="3" key="1">
    <citation type="journal article" date="2019" name="Int. J. Syst. Evol. Microbiol.">
        <title>The Global Catalogue of Microorganisms (GCM) 10K type strain sequencing project: providing services to taxonomists for standard genome sequencing and annotation.</title>
        <authorList>
            <consortium name="The Broad Institute Genomics Platform"/>
            <consortium name="The Broad Institute Genome Sequencing Center for Infectious Disease"/>
            <person name="Wu L."/>
            <person name="Ma J."/>
        </authorList>
    </citation>
    <scope>NUCLEOTIDE SEQUENCE [LARGE SCALE GENOMIC DNA]</scope>
    <source>
        <strain evidence="3">KACC 12602</strain>
    </source>
</reference>
<dbReference type="SUPFAM" id="SSF54593">
    <property type="entry name" value="Glyoxalase/Bleomycin resistance protein/Dihydroxybiphenyl dioxygenase"/>
    <property type="match status" value="1"/>
</dbReference>
<dbReference type="EMBL" id="JBHSKT010000011">
    <property type="protein sequence ID" value="MFC5272028.1"/>
    <property type="molecule type" value="Genomic_DNA"/>
</dbReference>
<proteinExistence type="predicted"/>
<comment type="caution">
    <text evidence="2">The sequence shown here is derived from an EMBL/GenBank/DDBJ whole genome shotgun (WGS) entry which is preliminary data.</text>
</comment>
<dbReference type="PANTHER" id="PTHR33990">
    <property type="entry name" value="PROTEIN YJDN-RELATED"/>
    <property type="match status" value="1"/>
</dbReference>
<gene>
    <name evidence="2" type="ORF">ACFPIB_15530</name>
</gene>
<dbReference type="InterPro" id="IPR028973">
    <property type="entry name" value="PhnB-like"/>
</dbReference>
<dbReference type="Pfam" id="PF06983">
    <property type="entry name" value="3-dmu-9_3-mt"/>
    <property type="match status" value="1"/>
</dbReference>
<dbReference type="PANTHER" id="PTHR33990:SF1">
    <property type="entry name" value="PROTEIN YJDN"/>
    <property type="match status" value="1"/>
</dbReference>
<dbReference type="InterPro" id="IPR029068">
    <property type="entry name" value="Glyas_Bleomycin-R_OHBP_Dase"/>
</dbReference>
<protein>
    <submittedName>
        <fullName evidence="2">VOC family protein</fullName>
    </submittedName>
</protein>
<evidence type="ECO:0000313" key="3">
    <source>
        <dbReference type="Proteomes" id="UP001596161"/>
    </source>
</evidence>
<dbReference type="CDD" id="cd06588">
    <property type="entry name" value="PhnB_like"/>
    <property type="match status" value="1"/>
</dbReference>
<dbReference type="Gene3D" id="3.10.180.10">
    <property type="entry name" value="2,3-Dihydroxybiphenyl 1,2-Dioxygenase, domain 1"/>
    <property type="match status" value="1"/>
</dbReference>
<name>A0ABW0EFK9_9BACT</name>
<evidence type="ECO:0000259" key="1">
    <source>
        <dbReference type="Pfam" id="PF06983"/>
    </source>
</evidence>
<dbReference type="Proteomes" id="UP001596161">
    <property type="component" value="Unassembled WGS sequence"/>
</dbReference>
<organism evidence="2 3">
    <name type="scientific">Adhaeribacter terreus</name>
    <dbReference type="NCBI Taxonomy" id="529703"/>
    <lineage>
        <taxon>Bacteria</taxon>
        <taxon>Pseudomonadati</taxon>
        <taxon>Bacteroidota</taxon>
        <taxon>Cytophagia</taxon>
        <taxon>Cytophagales</taxon>
        <taxon>Hymenobacteraceae</taxon>
        <taxon>Adhaeribacter</taxon>
    </lineage>
</organism>